<feature type="region of interest" description="Disordered" evidence="1">
    <location>
        <begin position="410"/>
        <end position="429"/>
    </location>
</feature>
<feature type="compositionally biased region" description="Basic and acidic residues" evidence="1">
    <location>
        <begin position="326"/>
        <end position="345"/>
    </location>
</feature>
<dbReference type="EMBL" id="MU250526">
    <property type="protein sequence ID" value="KAG7450919.1"/>
    <property type="molecule type" value="Genomic_DNA"/>
</dbReference>
<dbReference type="GeneID" id="66101198"/>
<proteinExistence type="predicted"/>
<dbReference type="Proteomes" id="UP000812287">
    <property type="component" value="Unassembled WGS sequence"/>
</dbReference>
<sequence>MEIKSRLVPAATEMGKYASLGSAVTGFVGVVAGTALEASVTFTVTSGAFAVAGAVGASATVDPDNTDEIRNAVGQLEARILCGVVAWQKLSALFKRLIEGIPPPDAGAFIKAYKKHFWDGHDAFRDFVGREIINMPVYREVKAGFPSLHYYLQPAMLFPGKSDPHSWILIHSYTSYNDDGWTQPQTAWIAGANGQGYAKCETYSPAEREIWAEYVEGFSSSLRRRNRNEWLRAMRNIVLEMGSQQQADARRHLGDDHWEAMVLLDIPRWYWHLWDLAPVEVSSPCNACRASKHLVITLPTPPPMRANKKRTRADSVEEDEDFDPITDPKVKREGDNQKKRKVDSEADKWDSNFVKRLELQLEVRERQVAGLLEENNRVKQCYDESRNNIILLRREISQQKLRAGELESKVKHAEELGGIKPPRSRNWRC</sequence>
<evidence type="ECO:0000313" key="2">
    <source>
        <dbReference type="EMBL" id="KAG7450919.1"/>
    </source>
</evidence>
<evidence type="ECO:0000256" key="1">
    <source>
        <dbReference type="SAM" id="MobiDB-lite"/>
    </source>
</evidence>
<dbReference type="AlphaFoldDB" id="A0A9P8AWQ4"/>
<accession>A0A9P8AWQ4</accession>
<keyword evidence="3" id="KW-1185">Reference proteome</keyword>
<reference evidence="2" key="1">
    <citation type="submission" date="2020-11" db="EMBL/GenBank/DDBJ databases">
        <title>Adaptations for nitrogen fixation in a non-lichenized fungal sporocarp promotes dispersal by wood-feeding termites.</title>
        <authorList>
            <consortium name="DOE Joint Genome Institute"/>
            <person name="Koch R.A."/>
            <person name="Yoon G."/>
            <person name="Arayal U."/>
            <person name="Lail K."/>
            <person name="Amirebrahimi M."/>
            <person name="Labutti K."/>
            <person name="Lipzen A."/>
            <person name="Riley R."/>
            <person name="Barry K."/>
            <person name="Henrissat B."/>
            <person name="Grigoriev I.V."/>
            <person name="Herr J.R."/>
            <person name="Aime M.C."/>
        </authorList>
    </citation>
    <scope>NUCLEOTIDE SEQUENCE</scope>
    <source>
        <strain evidence="2">MCA 3950</strain>
    </source>
</reference>
<feature type="region of interest" description="Disordered" evidence="1">
    <location>
        <begin position="299"/>
        <end position="345"/>
    </location>
</feature>
<comment type="caution">
    <text evidence="2">The sequence shown here is derived from an EMBL/GenBank/DDBJ whole genome shotgun (WGS) entry which is preliminary data.</text>
</comment>
<name>A0A9P8AWQ4_9AGAR</name>
<dbReference type="RefSeq" id="XP_043044419.1">
    <property type="nucleotide sequence ID" value="XM_043178904.1"/>
</dbReference>
<gene>
    <name evidence="2" type="ORF">BT62DRAFT_1072925</name>
</gene>
<evidence type="ECO:0000313" key="3">
    <source>
        <dbReference type="Proteomes" id="UP000812287"/>
    </source>
</evidence>
<organism evidence="2 3">
    <name type="scientific">Guyanagaster necrorhizus</name>
    <dbReference type="NCBI Taxonomy" id="856835"/>
    <lineage>
        <taxon>Eukaryota</taxon>
        <taxon>Fungi</taxon>
        <taxon>Dikarya</taxon>
        <taxon>Basidiomycota</taxon>
        <taxon>Agaricomycotina</taxon>
        <taxon>Agaricomycetes</taxon>
        <taxon>Agaricomycetidae</taxon>
        <taxon>Agaricales</taxon>
        <taxon>Marasmiineae</taxon>
        <taxon>Physalacriaceae</taxon>
        <taxon>Guyanagaster</taxon>
    </lineage>
</organism>
<protein>
    <submittedName>
        <fullName evidence="2">Uncharacterized protein</fullName>
    </submittedName>
</protein>
<dbReference type="OrthoDB" id="2903758at2759"/>